<dbReference type="Pfam" id="PF07690">
    <property type="entry name" value="MFS_1"/>
    <property type="match status" value="1"/>
</dbReference>
<protein>
    <submittedName>
        <fullName evidence="11">Uncharacterized protein</fullName>
    </submittedName>
</protein>
<dbReference type="PANTHER" id="PTHR43184:SF12">
    <property type="entry name" value="SUGAR PHOSPHATE EXCHANGER 3"/>
    <property type="match status" value="1"/>
</dbReference>
<evidence type="ECO:0000256" key="3">
    <source>
        <dbReference type="ARBA" id="ARBA00022989"/>
    </source>
</evidence>
<proteinExistence type="predicted"/>
<feature type="compositionally biased region" description="Basic and acidic residues" evidence="6">
    <location>
        <begin position="995"/>
        <end position="1012"/>
    </location>
</feature>
<dbReference type="InterPro" id="IPR020846">
    <property type="entry name" value="MFS_dom"/>
</dbReference>
<accession>A0A7J6MMY8</accession>
<dbReference type="PANTHER" id="PTHR43184">
    <property type="entry name" value="MAJOR FACILITATOR SUPERFAMILY TRANSPORTER 16, ISOFORM B"/>
    <property type="match status" value="1"/>
</dbReference>
<keyword evidence="2 7" id="KW-0812">Transmembrane</keyword>
<feature type="region of interest" description="Disordered" evidence="6">
    <location>
        <begin position="976"/>
        <end position="1025"/>
    </location>
</feature>
<evidence type="ECO:0000256" key="4">
    <source>
        <dbReference type="ARBA" id="ARBA00023136"/>
    </source>
</evidence>
<dbReference type="GO" id="GO:0003723">
    <property type="term" value="F:RNA binding"/>
    <property type="evidence" value="ECO:0007669"/>
    <property type="project" value="UniProtKB-UniRule"/>
</dbReference>
<feature type="transmembrane region" description="Helical" evidence="7">
    <location>
        <begin position="270"/>
        <end position="290"/>
    </location>
</feature>
<keyword evidence="12" id="KW-1185">Reference proteome</keyword>
<dbReference type="InterPro" id="IPR036265">
    <property type="entry name" value="HIT-like_sf"/>
</dbReference>
<keyword evidence="3 7" id="KW-1133">Transmembrane helix</keyword>
<evidence type="ECO:0000313" key="12">
    <source>
        <dbReference type="Proteomes" id="UP000591131"/>
    </source>
</evidence>
<dbReference type="SUPFAM" id="SSF54928">
    <property type="entry name" value="RNA-binding domain, RBD"/>
    <property type="match status" value="1"/>
</dbReference>
<dbReference type="Proteomes" id="UP000591131">
    <property type="component" value="Unassembled WGS sequence"/>
</dbReference>
<feature type="transmembrane region" description="Helical" evidence="7">
    <location>
        <begin position="418"/>
        <end position="438"/>
    </location>
</feature>
<evidence type="ECO:0000256" key="6">
    <source>
        <dbReference type="SAM" id="MobiDB-lite"/>
    </source>
</evidence>
<feature type="transmembrane region" description="Helical" evidence="7">
    <location>
        <begin position="62"/>
        <end position="82"/>
    </location>
</feature>
<feature type="transmembrane region" description="Helical" evidence="7">
    <location>
        <begin position="371"/>
        <end position="397"/>
    </location>
</feature>
<comment type="subcellular location">
    <subcellularLocation>
        <location evidence="1">Membrane</location>
        <topology evidence="1">Multi-pass membrane protein</topology>
    </subcellularLocation>
</comment>
<feature type="transmembrane region" description="Helical" evidence="7">
    <location>
        <begin position="23"/>
        <end position="42"/>
    </location>
</feature>
<keyword evidence="4 7" id="KW-0472">Membrane</keyword>
<name>A0A7J6MMY8_PERCH</name>
<dbReference type="InterPro" id="IPR012677">
    <property type="entry name" value="Nucleotide-bd_a/b_plait_sf"/>
</dbReference>
<evidence type="ECO:0000259" key="10">
    <source>
        <dbReference type="PROSITE" id="PS51203"/>
    </source>
</evidence>
<dbReference type="PROSITE" id="PS50850">
    <property type="entry name" value="MFS"/>
    <property type="match status" value="1"/>
</dbReference>
<dbReference type="Pfam" id="PF04677">
    <property type="entry name" value="CwfJ_C_1"/>
    <property type="match status" value="1"/>
</dbReference>
<dbReference type="CDD" id="cd06467">
    <property type="entry name" value="p23_NUDC_like"/>
    <property type="match status" value="1"/>
</dbReference>
<evidence type="ECO:0000256" key="1">
    <source>
        <dbReference type="ARBA" id="ARBA00004141"/>
    </source>
</evidence>
<feature type="domain" description="CS" evidence="10">
    <location>
        <begin position="644"/>
        <end position="732"/>
    </location>
</feature>
<evidence type="ECO:0000259" key="8">
    <source>
        <dbReference type="PROSITE" id="PS50102"/>
    </source>
</evidence>
<keyword evidence="5" id="KW-0694">RNA-binding</keyword>
<evidence type="ECO:0000259" key="9">
    <source>
        <dbReference type="PROSITE" id="PS50850"/>
    </source>
</evidence>
<reference evidence="11 12" key="1">
    <citation type="submission" date="2020-04" db="EMBL/GenBank/DDBJ databases">
        <title>Perkinsus chesapeaki whole genome sequence.</title>
        <authorList>
            <person name="Bogema D.R."/>
        </authorList>
    </citation>
    <scope>NUCLEOTIDE SEQUENCE [LARGE SCALE GENOMIC DNA]</scope>
    <source>
        <strain evidence="11">ATCC PRA-425</strain>
    </source>
</reference>
<dbReference type="EMBL" id="JAAPAO010000094">
    <property type="protein sequence ID" value="KAF4672969.1"/>
    <property type="molecule type" value="Genomic_DNA"/>
</dbReference>
<dbReference type="InterPro" id="IPR000504">
    <property type="entry name" value="RRM_dom"/>
</dbReference>
<evidence type="ECO:0000256" key="5">
    <source>
        <dbReference type="PROSITE-ProRule" id="PRU00176"/>
    </source>
</evidence>
<dbReference type="Gene3D" id="3.30.70.330">
    <property type="match status" value="1"/>
</dbReference>
<feature type="domain" description="RRM" evidence="8">
    <location>
        <begin position="1017"/>
        <end position="1096"/>
    </location>
</feature>
<gene>
    <name evidence="11" type="ORF">FOL47_011158</name>
</gene>
<dbReference type="InterPro" id="IPR011701">
    <property type="entry name" value="MFS"/>
</dbReference>
<organism evidence="11 12">
    <name type="scientific">Perkinsus chesapeaki</name>
    <name type="common">Clam parasite</name>
    <name type="synonym">Perkinsus andrewsi</name>
    <dbReference type="NCBI Taxonomy" id="330153"/>
    <lineage>
        <taxon>Eukaryota</taxon>
        <taxon>Sar</taxon>
        <taxon>Alveolata</taxon>
        <taxon>Perkinsozoa</taxon>
        <taxon>Perkinsea</taxon>
        <taxon>Perkinsida</taxon>
        <taxon>Perkinsidae</taxon>
        <taxon>Perkinsus</taxon>
    </lineage>
</organism>
<dbReference type="Gene3D" id="1.20.1250.20">
    <property type="entry name" value="MFS general substrate transporter like domains"/>
    <property type="match status" value="2"/>
</dbReference>
<dbReference type="GO" id="GO:0005789">
    <property type="term" value="C:endoplasmic reticulum membrane"/>
    <property type="evidence" value="ECO:0007669"/>
    <property type="project" value="TreeGrafter"/>
</dbReference>
<dbReference type="SUPFAM" id="SSF103473">
    <property type="entry name" value="MFS general substrate transporter"/>
    <property type="match status" value="1"/>
</dbReference>
<dbReference type="InterPro" id="IPR008978">
    <property type="entry name" value="HSP20-like_chaperone"/>
</dbReference>
<dbReference type="SUPFAM" id="SSF49764">
    <property type="entry name" value="HSP20-like chaperones"/>
    <property type="match status" value="1"/>
</dbReference>
<dbReference type="InterPro" id="IPR035979">
    <property type="entry name" value="RBD_domain_sf"/>
</dbReference>
<dbReference type="PROSITE" id="PS50102">
    <property type="entry name" value="RRM"/>
    <property type="match status" value="1"/>
</dbReference>
<dbReference type="Gene3D" id="2.60.40.790">
    <property type="match status" value="1"/>
</dbReference>
<dbReference type="InterPro" id="IPR007052">
    <property type="entry name" value="CS_dom"/>
</dbReference>
<comment type="caution">
    <text evidence="11">The sequence shown here is derived from an EMBL/GenBank/DDBJ whole genome shotgun (WGS) entry which is preliminary data.</text>
</comment>
<feature type="transmembrane region" description="Helical" evidence="7">
    <location>
        <begin position="193"/>
        <end position="213"/>
    </location>
</feature>
<evidence type="ECO:0000256" key="2">
    <source>
        <dbReference type="ARBA" id="ARBA00022692"/>
    </source>
</evidence>
<dbReference type="InterPro" id="IPR006768">
    <property type="entry name" value="Cwf19-like_C_dom-1"/>
</dbReference>
<sequence>MTQQDPKLMQRPSSSGVRHSKRYYQASAFLWTFLTYVCLHAVRKAFSNATPNMKEYYGYSTTFFGVMNTLFMLFYAIGMFFTGPLGDLYHPVRIFFLMTTLCCITQFIFGSMVATATEGGWYYFYYFLWVINAVFQSGCWPAGILIVGQYFLPKYYGTVFGIWSNDSNVGNILGAAMCTLMIELFGNKASVPWQFFGPAIVLVVVSAGMLYFLPRDPQSVGLSIHSDDPLQEPLNPANGGAETEARENADSDRLDFFAAWRAPGVLRYSFSYACIKGVNYAMFFWLPLYLTEHVGRTSAEANGYDMTSAEANGYDMLFNLGVIFGTLVLGIISDYCTAKCGDSCRAPPMFAFLILAIIPIAMLRVDHPSTAYLSTTVFACGFLVGSVSNVLSSAVCADLGHKMPKKAVGQVSGIIDGMGAAGAALMQLLVTAIAQVLIPADNNEPIQELKSPQVELENDTFVKQLKVYFTSKSDEKSLDKEQFLAQLSAHAKQDVTKSVNPDMLNKLMSMTTVDILTLALPVPKTQYIGVSMYVDDKGVAKNLPVNTRAQGLTSACGLVGNQIRGDAFVGRMFDDGKDEWFRMDFKESDMNSGLEWIAAAKSINMRQGGGTTLSALTSQYGMGSNSEVAAPTSVANMPNREAPVHREGYSYRQTRDEVEVDIPLTDGVSKKDIKVTIKSKFISVHINGMPVTIEGPLWGHVDTDGSGWMIDDGTLIITMEKDMENQWWEDLIDTKNETDLGNSGIMAAPNQTVKVLLSGDVQGSLERLVSTTEKQIQKVGKFDICLCVGDFFGKSASDCLKPFVDGTLNIPLPMRYTVPSSSTLEEPSVGNLDGIKGGSIVQVAGLTVAAITDDKDAAALEKNFSSLSTTIDVLLTNDWPADYGVGLDITGVPPDVTHVTTSKEVSRMAVLLKPRYIVCGHADMYYLRQPFVWPDSKIVCRMICVGKVGSTGKERRWLHALNISLSNDVRMPDNLTRCPFADGPDPQQYSHKRPHPEGYHHQQQHDAKRHAPETPSTELFIPNLPKQENKSNEEAIWSSLTKVFEGMPGFKRVNVDSIRGFGWVRFATLKDATLAREKSQELDMGGRRLIVRFSRPKEGADVRGIDVKQLDSSPHQDCWFCLANPNLERHMIFAANLEAYLSTAKGPINDLHMILCPVTHFACSTHCSEQVFTAMNKYIDEVTYMLDTQHNSDIVVFERWAQMRSSAAMHMQVHLIGVAREGGQSANTEEWLKEVTAMADDHELKLHKLGRYSQEEIAEVAKTTTETGTPPYIYMQLPGPNKARVLLTPTRSTSVPMNFCREVVVKCMGLPKERLEWRSCQQSTEEEAELAKELKTSFEASKKH</sequence>
<dbReference type="SMART" id="SM00360">
    <property type="entry name" value="RRM"/>
    <property type="match status" value="1"/>
</dbReference>
<dbReference type="GO" id="GO:0022857">
    <property type="term" value="F:transmembrane transporter activity"/>
    <property type="evidence" value="ECO:0007669"/>
    <property type="project" value="InterPro"/>
</dbReference>
<dbReference type="PROSITE" id="PS51203">
    <property type="entry name" value="CS"/>
    <property type="match status" value="1"/>
</dbReference>
<feature type="transmembrane region" description="Helical" evidence="7">
    <location>
        <begin position="123"/>
        <end position="148"/>
    </location>
</feature>
<feature type="transmembrane region" description="Helical" evidence="7">
    <location>
        <begin position="94"/>
        <end position="117"/>
    </location>
</feature>
<evidence type="ECO:0000256" key="7">
    <source>
        <dbReference type="SAM" id="Phobius"/>
    </source>
</evidence>
<dbReference type="SUPFAM" id="SSF54197">
    <property type="entry name" value="HIT-like"/>
    <property type="match status" value="1"/>
</dbReference>
<feature type="domain" description="Major facilitator superfamily (MFS) profile" evidence="9">
    <location>
        <begin position="24"/>
        <end position="526"/>
    </location>
</feature>
<dbReference type="OrthoDB" id="444325at2759"/>
<dbReference type="InterPro" id="IPR036259">
    <property type="entry name" value="MFS_trans_sf"/>
</dbReference>
<evidence type="ECO:0000313" key="11">
    <source>
        <dbReference type="EMBL" id="KAF4672969.1"/>
    </source>
</evidence>
<feature type="transmembrane region" description="Helical" evidence="7">
    <location>
        <begin position="316"/>
        <end position="336"/>
    </location>
</feature>
<dbReference type="Pfam" id="PF04969">
    <property type="entry name" value="CS"/>
    <property type="match status" value="1"/>
</dbReference>
<feature type="transmembrane region" description="Helical" evidence="7">
    <location>
        <begin position="348"/>
        <end position="365"/>
    </location>
</feature>